<keyword evidence="3" id="KW-1185">Reference proteome</keyword>
<reference evidence="2 3" key="1">
    <citation type="submission" date="2022-07" db="EMBL/GenBank/DDBJ databases">
        <authorList>
            <person name="Phongsopitanun W."/>
            <person name="Tanasupawat S."/>
        </authorList>
    </citation>
    <scope>NUCLEOTIDE SEQUENCE [LARGE SCALE GENOMIC DNA]</scope>
    <source>
        <strain evidence="2 3">RCU-064</strain>
    </source>
</reference>
<protein>
    <submittedName>
        <fullName evidence="2">Uncharacterized protein</fullName>
    </submittedName>
</protein>
<evidence type="ECO:0000313" key="3">
    <source>
        <dbReference type="Proteomes" id="UP001204746"/>
    </source>
</evidence>
<organism evidence="2 3">
    <name type="scientific">Streptomyces rugosispiralis</name>
    <dbReference type="NCBI Taxonomy" id="2967341"/>
    <lineage>
        <taxon>Bacteria</taxon>
        <taxon>Bacillati</taxon>
        <taxon>Actinomycetota</taxon>
        <taxon>Actinomycetes</taxon>
        <taxon>Kitasatosporales</taxon>
        <taxon>Streptomycetaceae</taxon>
        <taxon>Streptomyces</taxon>
    </lineage>
</organism>
<dbReference type="EMBL" id="JANIAA010000040">
    <property type="protein sequence ID" value="MCQ8193918.1"/>
    <property type="molecule type" value="Genomic_DNA"/>
</dbReference>
<name>A0ABT1VA96_9ACTN</name>
<accession>A0ABT1VA96</accession>
<evidence type="ECO:0000313" key="2">
    <source>
        <dbReference type="EMBL" id="MCQ8193918.1"/>
    </source>
</evidence>
<feature type="region of interest" description="Disordered" evidence="1">
    <location>
        <begin position="1"/>
        <end position="22"/>
    </location>
</feature>
<dbReference type="Proteomes" id="UP001204746">
    <property type="component" value="Unassembled WGS sequence"/>
</dbReference>
<evidence type="ECO:0000256" key="1">
    <source>
        <dbReference type="SAM" id="MobiDB-lite"/>
    </source>
</evidence>
<proteinExistence type="predicted"/>
<feature type="region of interest" description="Disordered" evidence="1">
    <location>
        <begin position="53"/>
        <end position="107"/>
    </location>
</feature>
<comment type="caution">
    <text evidence="2">The sequence shown here is derived from an EMBL/GenBank/DDBJ whole genome shotgun (WGS) entry which is preliminary data.</text>
</comment>
<sequence length="107" mass="11590">MNAAARGLHDEEDPEAFEEDGVHVHEIAGQKRVGLISEKGTPGLLGCALRCGRQAGAAQDAPDRGGGHPMAKPSQFTLDSDVSPGLSRQSLDERRNLFRRRRPLDHP</sequence>
<feature type="compositionally biased region" description="Acidic residues" evidence="1">
    <location>
        <begin position="10"/>
        <end position="19"/>
    </location>
</feature>
<gene>
    <name evidence="2" type="ORF">NP777_37885</name>
</gene>
<dbReference type="RefSeq" id="WP_256654718.1">
    <property type="nucleotide sequence ID" value="NZ_JANIAA010000040.1"/>
</dbReference>
<feature type="compositionally biased region" description="Basic residues" evidence="1">
    <location>
        <begin position="97"/>
        <end position="107"/>
    </location>
</feature>